<feature type="region of interest" description="Disordered" evidence="1">
    <location>
        <begin position="1"/>
        <end position="80"/>
    </location>
</feature>
<name>A0ABS7FQF4_9ACTN</name>
<proteinExistence type="predicted"/>
<evidence type="ECO:0000256" key="1">
    <source>
        <dbReference type="SAM" id="MobiDB-lite"/>
    </source>
</evidence>
<sequence length="80" mass="8089">MTESNDSGHEPEQTDDEFFAPVNEGADARGRTEPGGAAGRSGTGVPGVRGDAPDALPPDEAGVEEAERTDQSGYADTGGV</sequence>
<accession>A0ABS7FQF4</accession>
<evidence type="ECO:0000313" key="3">
    <source>
        <dbReference type="Proteomes" id="UP000774570"/>
    </source>
</evidence>
<reference evidence="2 3" key="1">
    <citation type="submission" date="2021-07" db="EMBL/GenBank/DDBJ databases">
        <title>Actinomadura sp. PM05-2 isolated from lichen.</title>
        <authorList>
            <person name="Somphong A."/>
            <person name="Phongsopitanun W."/>
            <person name="Tanasupawat S."/>
            <person name="Peongsungnone V."/>
        </authorList>
    </citation>
    <scope>NUCLEOTIDE SEQUENCE [LARGE SCALE GENOMIC DNA]</scope>
    <source>
        <strain evidence="2 3">PM05-2</strain>
    </source>
</reference>
<dbReference type="EMBL" id="JAIBOA010000004">
    <property type="protein sequence ID" value="MBW8482455.1"/>
    <property type="molecule type" value="Genomic_DNA"/>
</dbReference>
<protein>
    <submittedName>
        <fullName evidence="2">Uncharacterized protein</fullName>
    </submittedName>
</protein>
<keyword evidence="3" id="KW-1185">Reference proteome</keyword>
<comment type="caution">
    <text evidence="2">The sequence shown here is derived from an EMBL/GenBank/DDBJ whole genome shotgun (WGS) entry which is preliminary data.</text>
</comment>
<feature type="compositionally biased region" description="Basic and acidic residues" evidence="1">
    <location>
        <begin position="1"/>
        <end position="12"/>
    </location>
</feature>
<dbReference type="Proteomes" id="UP000774570">
    <property type="component" value="Unassembled WGS sequence"/>
</dbReference>
<gene>
    <name evidence="2" type="ORF">K1Y72_08780</name>
</gene>
<feature type="compositionally biased region" description="Gly residues" evidence="1">
    <location>
        <begin position="36"/>
        <end position="47"/>
    </location>
</feature>
<dbReference type="RefSeq" id="WP_220164984.1">
    <property type="nucleotide sequence ID" value="NZ_JAIBOA010000004.1"/>
</dbReference>
<organism evidence="2 3">
    <name type="scientific">Actinomadura parmotrematis</name>
    <dbReference type="NCBI Taxonomy" id="2864039"/>
    <lineage>
        <taxon>Bacteria</taxon>
        <taxon>Bacillati</taxon>
        <taxon>Actinomycetota</taxon>
        <taxon>Actinomycetes</taxon>
        <taxon>Streptosporangiales</taxon>
        <taxon>Thermomonosporaceae</taxon>
        <taxon>Actinomadura</taxon>
    </lineage>
</organism>
<evidence type="ECO:0000313" key="2">
    <source>
        <dbReference type="EMBL" id="MBW8482455.1"/>
    </source>
</evidence>